<feature type="region of interest" description="Disordered" evidence="1">
    <location>
        <begin position="107"/>
        <end position="169"/>
    </location>
</feature>
<organism evidence="2 3">
    <name type="scientific">Fomitiporia mediterranea (strain MF3/22)</name>
    <name type="common">Grapevine white-rot fungus</name>
    <dbReference type="NCBI Taxonomy" id="694068"/>
    <lineage>
        <taxon>Eukaryota</taxon>
        <taxon>Fungi</taxon>
        <taxon>Dikarya</taxon>
        <taxon>Basidiomycota</taxon>
        <taxon>Agaricomycotina</taxon>
        <taxon>Agaricomycetes</taxon>
        <taxon>Hymenochaetales</taxon>
        <taxon>Hymenochaetaceae</taxon>
        <taxon>Fomitiporia</taxon>
    </lineage>
</organism>
<dbReference type="EMBL" id="JH718304">
    <property type="protein sequence ID" value="EJC97480.1"/>
    <property type="molecule type" value="Genomic_DNA"/>
</dbReference>
<gene>
    <name evidence="2" type="ORF">FOMMEDRAFT_163135</name>
</gene>
<name>R7SGB3_FOMME</name>
<keyword evidence="3" id="KW-1185">Reference proteome</keyword>
<feature type="compositionally biased region" description="Basic and acidic residues" evidence="1">
    <location>
        <begin position="107"/>
        <end position="122"/>
    </location>
</feature>
<protein>
    <submittedName>
        <fullName evidence="2">Uncharacterized protein</fullName>
    </submittedName>
</protein>
<dbReference type="AlphaFoldDB" id="R7SGB3"/>
<dbReference type="RefSeq" id="XP_007272258.1">
    <property type="nucleotide sequence ID" value="XM_007272196.1"/>
</dbReference>
<proteinExistence type="predicted"/>
<feature type="compositionally biased region" description="Basic and acidic residues" evidence="1">
    <location>
        <begin position="160"/>
        <end position="169"/>
    </location>
</feature>
<dbReference type="GeneID" id="18675979"/>
<evidence type="ECO:0000313" key="2">
    <source>
        <dbReference type="EMBL" id="EJC97480.1"/>
    </source>
</evidence>
<dbReference type="KEGG" id="fme:FOMMEDRAFT_163135"/>
<sequence>MNQTPYLVDILGSELRTSRRLWEDPERLWFLGPRLHIVPLDHDKALEQNTPSSSYISSYLLYDACSPAQNTIIRALSLSPQLSTGQTIKHTTDSVLALKSHVKSLEHRPVARSKHAAERLIERSSPPAINSPPQFTCAGDLRGGCGTKKTDATSSASPSRIEDQTCSKD</sequence>
<reference evidence="3" key="1">
    <citation type="journal article" date="2012" name="Science">
        <title>The Paleozoic origin of enzymatic lignin decomposition reconstructed from 31 fungal genomes.</title>
        <authorList>
            <person name="Floudas D."/>
            <person name="Binder M."/>
            <person name="Riley R."/>
            <person name="Barry K."/>
            <person name="Blanchette R.A."/>
            <person name="Henrissat B."/>
            <person name="Martinez A.T."/>
            <person name="Otillar R."/>
            <person name="Spatafora J.W."/>
            <person name="Yadav J.S."/>
            <person name="Aerts A."/>
            <person name="Benoit I."/>
            <person name="Boyd A."/>
            <person name="Carlson A."/>
            <person name="Copeland A."/>
            <person name="Coutinho P.M."/>
            <person name="de Vries R.P."/>
            <person name="Ferreira P."/>
            <person name="Findley K."/>
            <person name="Foster B."/>
            <person name="Gaskell J."/>
            <person name="Glotzer D."/>
            <person name="Gorecki P."/>
            <person name="Heitman J."/>
            <person name="Hesse C."/>
            <person name="Hori C."/>
            <person name="Igarashi K."/>
            <person name="Jurgens J.A."/>
            <person name="Kallen N."/>
            <person name="Kersten P."/>
            <person name="Kohler A."/>
            <person name="Kuees U."/>
            <person name="Kumar T.K.A."/>
            <person name="Kuo A."/>
            <person name="LaButti K."/>
            <person name="Larrondo L.F."/>
            <person name="Lindquist E."/>
            <person name="Ling A."/>
            <person name="Lombard V."/>
            <person name="Lucas S."/>
            <person name="Lundell T."/>
            <person name="Martin R."/>
            <person name="McLaughlin D.J."/>
            <person name="Morgenstern I."/>
            <person name="Morin E."/>
            <person name="Murat C."/>
            <person name="Nagy L.G."/>
            <person name="Nolan M."/>
            <person name="Ohm R.A."/>
            <person name="Patyshakuliyeva A."/>
            <person name="Rokas A."/>
            <person name="Ruiz-Duenas F.J."/>
            <person name="Sabat G."/>
            <person name="Salamov A."/>
            <person name="Samejima M."/>
            <person name="Schmutz J."/>
            <person name="Slot J.C."/>
            <person name="St John F."/>
            <person name="Stenlid J."/>
            <person name="Sun H."/>
            <person name="Sun S."/>
            <person name="Syed K."/>
            <person name="Tsang A."/>
            <person name="Wiebenga A."/>
            <person name="Young D."/>
            <person name="Pisabarro A."/>
            <person name="Eastwood D.C."/>
            <person name="Martin F."/>
            <person name="Cullen D."/>
            <person name="Grigoriev I.V."/>
            <person name="Hibbett D.S."/>
        </authorList>
    </citation>
    <scope>NUCLEOTIDE SEQUENCE [LARGE SCALE GENOMIC DNA]</scope>
    <source>
        <strain evidence="3">MF3/22</strain>
    </source>
</reference>
<evidence type="ECO:0000256" key="1">
    <source>
        <dbReference type="SAM" id="MobiDB-lite"/>
    </source>
</evidence>
<dbReference type="Proteomes" id="UP000053630">
    <property type="component" value="Unassembled WGS sequence"/>
</dbReference>
<evidence type="ECO:0000313" key="3">
    <source>
        <dbReference type="Proteomes" id="UP000053630"/>
    </source>
</evidence>
<accession>R7SGB3</accession>